<evidence type="ECO:0000256" key="2">
    <source>
        <dbReference type="ARBA" id="ARBA00022692"/>
    </source>
</evidence>
<evidence type="ECO:0000256" key="1">
    <source>
        <dbReference type="ARBA" id="ARBA00004167"/>
    </source>
</evidence>
<dbReference type="AlphaFoldDB" id="A0A1Y2FQH6"/>
<keyword evidence="10" id="KW-1185">Reference proteome</keyword>
<dbReference type="EMBL" id="MCFI01000004">
    <property type="protein sequence ID" value="ORY85574.1"/>
    <property type="molecule type" value="Genomic_DNA"/>
</dbReference>
<keyword evidence="2" id="KW-0812">Transmembrane</keyword>
<accession>A0A1Y2FQH6</accession>
<dbReference type="RefSeq" id="XP_040727056.1">
    <property type="nucleotide sequence ID" value="XM_040870996.1"/>
</dbReference>
<keyword evidence="6" id="KW-0325">Glycoprotein</keyword>
<feature type="chain" id="PRO_5012869867" description="WSC domain-containing protein" evidence="7">
    <location>
        <begin position="19"/>
        <end position="485"/>
    </location>
</feature>
<evidence type="ECO:0000313" key="9">
    <source>
        <dbReference type="EMBL" id="ORY85574.1"/>
    </source>
</evidence>
<dbReference type="GeneID" id="63787595"/>
<comment type="caution">
    <text evidence="9">The sequence shown here is derived from an EMBL/GenBank/DDBJ whole genome shotgun (WGS) entry which is preliminary data.</text>
</comment>
<keyword evidence="4" id="KW-1133">Transmembrane helix</keyword>
<dbReference type="PROSITE" id="PS51212">
    <property type="entry name" value="WSC"/>
    <property type="match status" value="2"/>
</dbReference>
<organism evidence="9 10">
    <name type="scientific">Protomyces lactucae-debilis</name>
    <dbReference type="NCBI Taxonomy" id="2754530"/>
    <lineage>
        <taxon>Eukaryota</taxon>
        <taxon>Fungi</taxon>
        <taxon>Dikarya</taxon>
        <taxon>Ascomycota</taxon>
        <taxon>Taphrinomycotina</taxon>
        <taxon>Taphrinomycetes</taxon>
        <taxon>Taphrinales</taxon>
        <taxon>Protomycetaceae</taxon>
        <taxon>Protomyces</taxon>
    </lineage>
</organism>
<feature type="signal peptide" evidence="7">
    <location>
        <begin position="1"/>
        <end position="18"/>
    </location>
</feature>
<reference evidence="9 10" key="1">
    <citation type="submission" date="2016-07" db="EMBL/GenBank/DDBJ databases">
        <title>Pervasive Adenine N6-methylation of Active Genes in Fungi.</title>
        <authorList>
            <consortium name="DOE Joint Genome Institute"/>
            <person name="Mondo S.J."/>
            <person name="Dannebaum R.O."/>
            <person name="Kuo R.C."/>
            <person name="Labutti K."/>
            <person name="Haridas S."/>
            <person name="Kuo A."/>
            <person name="Salamov A."/>
            <person name="Ahrendt S.R."/>
            <person name="Lipzen A."/>
            <person name="Sullivan W."/>
            <person name="Andreopoulos W.B."/>
            <person name="Clum A."/>
            <person name="Lindquist E."/>
            <person name="Daum C."/>
            <person name="Ramamoorthy G.K."/>
            <person name="Gryganskyi A."/>
            <person name="Culley D."/>
            <person name="Magnuson J.K."/>
            <person name="James T.Y."/>
            <person name="O'Malley M.A."/>
            <person name="Stajich J.E."/>
            <person name="Spatafora J.W."/>
            <person name="Visel A."/>
            <person name="Grigoriev I.V."/>
        </authorList>
    </citation>
    <scope>NUCLEOTIDE SEQUENCE [LARGE SCALE GENOMIC DNA]</scope>
    <source>
        <strain evidence="9 10">12-1054</strain>
    </source>
</reference>
<feature type="domain" description="WSC" evidence="8">
    <location>
        <begin position="117"/>
        <end position="210"/>
    </location>
</feature>
<dbReference type="PANTHER" id="PTHR24269">
    <property type="entry name" value="KREMEN PROTEIN"/>
    <property type="match status" value="1"/>
</dbReference>
<evidence type="ECO:0000256" key="7">
    <source>
        <dbReference type="SAM" id="SignalP"/>
    </source>
</evidence>
<comment type="subcellular location">
    <subcellularLocation>
        <location evidence="1">Membrane</location>
        <topology evidence="1">Single-pass membrane protein</topology>
    </subcellularLocation>
</comment>
<protein>
    <recommendedName>
        <fullName evidence="8">WSC domain-containing protein</fullName>
    </recommendedName>
</protein>
<dbReference type="OrthoDB" id="2019572at2759"/>
<evidence type="ECO:0000259" key="8">
    <source>
        <dbReference type="PROSITE" id="PS51212"/>
    </source>
</evidence>
<dbReference type="InterPro" id="IPR002889">
    <property type="entry name" value="WSC_carb-bd"/>
</dbReference>
<evidence type="ECO:0000256" key="6">
    <source>
        <dbReference type="ARBA" id="ARBA00023180"/>
    </source>
</evidence>
<dbReference type="Pfam" id="PF01822">
    <property type="entry name" value="WSC"/>
    <property type="match status" value="2"/>
</dbReference>
<dbReference type="Proteomes" id="UP000193685">
    <property type="component" value="Unassembled WGS sequence"/>
</dbReference>
<proteinExistence type="predicted"/>
<evidence type="ECO:0000256" key="3">
    <source>
        <dbReference type="ARBA" id="ARBA00022729"/>
    </source>
</evidence>
<dbReference type="SMART" id="SM00321">
    <property type="entry name" value="WSC"/>
    <property type="match status" value="2"/>
</dbReference>
<dbReference type="PANTHER" id="PTHR24269:SF16">
    <property type="entry name" value="PROTEIN SLG1"/>
    <property type="match status" value="1"/>
</dbReference>
<evidence type="ECO:0000256" key="5">
    <source>
        <dbReference type="ARBA" id="ARBA00023136"/>
    </source>
</evidence>
<feature type="domain" description="WSC" evidence="8">
    <location>
        <begin position="19"/>
        <end position="113"/>
    </location>
</feature>
<dbReference type="STRING" id="56484.A0A1Y2FQH6"/>
<keyword evidence="5" id="KW-0472">Membrane</keyword>
<dbReference type="InterPro" id="IPR051836">
    <property type="entry name" value="Kremen_rcpt"/>
</dbReference>
<dbReference type="GO" id="GO:0005886">
    <property type="term" value="C:plasma membrane"/>
    <property type="evidence" value="ECO:0007669"/>
    <property type="project" value="TreeGrafter"/>
</dbReference>
<gene>
    <name evidence="9" type="ORF">BCR37DRAFT_391344</name>
</gene>
<sequence>MQINAVFTTGAFLAVVSAYTLERSCSQDFYPERRAFTLATTSSESMTFELCRDFCKGKGADAFGLEFSKECYCAAPGEYAALRAASNTCSKPCSGNPTTLCGGDNALQVYTFETAPAATYLGCARDYFPDSRVLTGVYYQDDGDNSNAKCQDFCFSNGYPLAGTEFGDECFCGSASDRSNLVWADNCDETCTSGNGICGGDNAISIWTMDAQVPPMISSSVPPYVRSSSTSAASSSAAVVPTIAPASTTVDVRSTTASSSAAILLASSSAGQSSSSVAVSSKEATTSIVSTSLAAQITTSTSAAISTKTSTTSALATTAQASTLTTSTKAAATSAAPGTTKLCFVSFEINEIFKVISLGGALLDLLSDAFDGTRALVLAKVNMSSTAPISHVTTIPGCPTSKTLNVQFYYKSSLLFVGRTCSLVATAGDSSTTVPIIRANPWTKVNFQSTSTISNLDLKFELKCTGALGIPLQAPVHVDSVTISY</sequence>
<evidence type="ECO:0000313" key="10">
    <source>
        <dbReference type="Proteomes" id="UP000193685"/>
    </source>
</evidence>
<dbReference type="OMA" id="NAISIWT"/>
<name>A0A1Y2FQH6_PROLT</name>
<keyword evidence="3 7" id="KW-0732">Signal</keyword>
<evidence type="ECO:0000256" key="4">
    <source>
        <dbReference type="ARBA" id="ARBA00022989"/>
    </source>
</evidence>